<dbReference type="GO" id="GO:0004372">
    <property type="term" value="F:glycine hydroxymethyltransferase activity"/>
    <property type="evidence" value="ECO:0007669"/>
    <property type="project" value="UniProtKB-UniRule"/>
</dbReference>
<feature type="site" description="Plays an important role in substrate specificity" evidence="11">
    <location>
        <position position="239"/>
    </location>
</feature>
<comment type="catalytic activity">
    <reaction evidence="9">
        <text>(6R)-5,10-methylene-5,6,7,8-tetrahydrofolate + D-alanine + H2O = 2-methylserine + (6S)-5,6,7,8-tetrahydrofolate</text>
        <dbReference type="Rhea" id="RHEA:10064"/>
        <dbReference type="ChEBI" id="CHEBI:15377"/>
        <dbReference type="ChEBI" id="CHEBI:15636"/>
        <dbReference type="ChEBI" id="CHEBI:57416"/>
        <dbReference type="ChEBI" id="CHEBI:57453"/>
        <dbReference type="ChEBI" id="CHEBI:58275"/>
        <dbReference type="EC" id="2.1.2.7"/>
    </reaction>
</comment>
<comment type="similarity">
    <text evidence="3 11">Belongs to the SHMT family.</text>
</comment>
<comment type="function">
    <text evidence="11">Catalyzes the reversible interconversion of serine and glycine with tetrahydrofolate (THF) serving as the one-carbon carrier. This reaction serves as the major source of one-carbon groups required for the biosynthesis of purines, thymidylate, methionine, and other important biomolecules. Also exhibits THF-independent aldolase activity toward beta-hydroxyamino acids, producing glycine and aldehydes, via a retro-aldol mechanism.</text>
</comment>
<dbReference type="GO" id="GO:0019264">
    <property type="term" value="P:glycine biosynthetic process from serine"/>
    <property type="evidence" value="ECO:0007669"/>
    <property type="project" value="UniProtKB-UniRule"/>
</dbReference>
<dbReference type="RefSeq" id="WP_274943790.1">
    <property type="nucleotide sequence ID" value="NZ_JANWOI010000003.1"/>
</dbReference>
<dbReference type="PANTHER" id="PTHR11680:SF35">
    <property type="entry name" value="SERINE HYDROXYMETHYLTRANSFERASE 1"/>
    <property type="match status" value="1"/>
</dbReference>
<dbReference type="Gene3D" id="3.90.1150.10">
    <property type="entry name" value="Aspartate Aminotransferase, domain 1"/>
    <property type="match status" value="1"/>
</dbReference>
<dbReference type="EC" id="2.1.2.1" evidence="11"/>
<evidence type="ECO:0000313" key="14">
    <source>
        <dbReference type="EMBL" id="MDA5194084.1"/>
    </source>
</evidence>
<sequence length="434" mass="46332">MSLTDPKTDLNRFFSESLAAADPELFNTIVKEEVRQQEHIELIASENMVSRAVLEAQGSIMTNKYAEGYPGKRYYGGCEFVDIAEQLAIDRAKALFNCGYANVQPHSGAQANGAVMMALVKPGDTIMGLKLAAGGHLTHGAAPAQSGKWFHAVQYGVDPVNHLIDFDEVEKLALESKPKIIIAGGSAYPRIIDFARFRAIADKVGAYFWVDMAHFAGLVAGGVHPSPFPHAHIVTTTTHKTLRGPRGGMVLTNDEDIAKKINSAVFPGLQGGPLMHVIAAKAVAFGEALRPDFKTYARDVVENSKAFAARLKAGGCDIVSGGTDTHLALVDLRPKGLTGNVVEAALGRAHITVNKNSVPFDPAKPTVTSGIRVGTPAGTTRGFGVAEFEKVGDYILEILDALRKDPENTGAAEASVRDKVKLLNDAYPVYGARS</sequence>
<dbReference type="PANTHER" id="PTHR11680">
    <property type="entry name" value="SERINE HYDROXYMETHYLTRANSFERASE"/>
    <property type="match status" value="1"/>
</dbReference>
<evidence type="ECO:0000256" key="8">
    <source>
        <dbReference type="ARBA" id="ARBA00022898"/>
    </source>
</evidence>
<evidence type="ECO:0000256" key="6">
    <source>
        <dbReference type="ARBA" id="ARBA00022563"/>
    </source>
</evidence>
<keyword evidence="6 11" id="KW-0554">One-carbon metabolism</keyword>
<dbReference type="InterPro" id="IPR049943">
    <property type="entry name" value="Ser_HO-MeTrfase-like"/>
</dbReference>
<dbReference type="GO" id="GO:0050413">
    <property type="term" value="F:D-alanine 2-hydroxymethyltransferase activity"/>
    <property type="evidence" value="ECO:0007669"/>
    <property type="project" value="UniProtKB-EC"/>
</dbReference>
<comment type="pathway">
    <text evidence="11">One-carbon metabolism; tetrahydrofolate interconversion.</text>
</comment>
<dbReference type="InterPro" id="IPR019798">
    <property type="entry name" value="Ser_HO-MeTrfase_PLP_BS"/>
</dbReference>
<evidence type="ECO:0000256" key="12">
    <source>
        <dbReference type="PIRSR" id="PIRSR000412-50"/>
    </source>
</evidence>
<dbReference type="InterPro" id="IPR015422">
    <property type="entry name" value="PyrdxlP-dep_Trfase_small"/>
</dbReference>
<comment type="caution">
    <text evidence="14">The sequence shown here is derived from an EMBL/GenBank/DDBJ whole genome shotgun (WGS) entry which is preliminary data.</text>
</comment>
<dbReference type="FunFam" id="3.40.640.10:FF:000001">
    <property type="entry name" value="Serine hydroxymethyltransferase"/>
    <property type="match status" value="1"/>
</dbReference>
<comment type="subunit">
    <text evidence="4 11">Homodimer.</text>
</comment>
<protein>
    <recommendedName>
        <fullName evidence="11">Serine hydroxymethyltransferase</fullName>
        <shortName evidence="11">SHMT</shortName>
        <shortName evidence="11">Serine methylase</shortName>
        <ecNumber evidence="11">2.1.2.1</ecNumber>
    </recommendedName>
</protein>
<dbReference type="EMBL" id="JANWOI010000003">
    <property type="protein sequence ID" value="MDA5194084.1"/>
    <property type="molecule type" value="Genomic_DNA"/>
</dbReference>
<evidence type="ECO:0000256" key="9">
    <source>
        <dbReference type="ARBA" id="ARBA00051216"/>
    </source>
</evidence>
<comment type="cofactor">
    <cofactor evidence="1 11 12">
        <name>pyridoxal 5'-phosphate</name>
        <dbReference type="ChEBI" id="CHEBI:597326"/>
    </cofactor>
</comment>
<gene>
    <name evidence="11" type="primary">glyA</name>
    <name evidence="14" type="ORF">NYP16_08990</name>
</gene>
<comment type="pathway">
    <text evidence="11">Amino-acid biosynthesis; glycine biosynthesis; glycine from L-serine: step 1/1.</text>
</comment>
<evidence type="ECO:0000256" key="10">
    <source>
        <dbReference type="ARBA" id="ARBA00057572"/>
    </source>
</evidence>
<feature type="binding site" evidence="11">
    <location>
        <position position="131"/>
    </location>
    <ligand>
        <name>(6S)-5,6,7,8-tetrahydrofolate</name>
        <dbReference type="ChEBI" id="CHEBI:57453"/>
    </ligand>
</feature>
<dbReference type="NCBIfam" id="NF000586">
    <property type="entry name" value="PRK00011.1"/>
    <property type="match status" value="1"/>
</dbReference>
<dbReference type="CDD" id="cd00378">
    <property type="entry name" value="SHMT"/>
    <property type="match status" value="1"/>
</dbReference>
<evidence type="ECO:0000256" key="2">
    <source>
        <dbReference type="ARBA" id="ARBA00004496"/>
    </source>
</evidence>
<feature type="modified residue" description="N6-(pyridoxal phosphate)lysine" evidence="11 12">
    <location>
        <position position="240"/>
    </location>
</feature>
<comment type="function">
    <text evidence="10">Catalyzes the reversible interconversion of alpha-methyl-L-serine to D-alanine with tetrahydrofolate (THF) serving as the one-carbon carrier. Cannot use alpha-methyl-D-serine, L-serine, D-serine or L-alanine.</text>
</comment>
<evidence type="ECO:0000259" key="13">
    <source>
        <dbReference type="Pfam" id="PF00464"/>
    </source>
</evidence>
<dbReference type="GO" id="GO:0035999">
    <property type="term" value="P:tetrahydrofolate interconversion"/>
    <property type="evidence" value="ECO:0007669"/>
    <property type="project" value="UniProtKB-UniRule"/>
</dbReference>
<reference evidence="14" key="2">
    <citation type="journal article" date="2023" name="Syst. Appl. Microbiol.">
        <title>Govania unica gen. nov., sp. nov., a rare biosphere bacterium that represents a novel family in the class Alphaproteobacteria.</title>
        <authorList>
            <person name="Vandamme P."/>
            <person name="Peeters C."/>
            <person name="Hettiarachchi A."/>
            <person name="Cnockaert M."/>
            <person name="Carlier A."/>
        </authorList>
    </citation>
    <scope>NUCLEOTIDE SEQUENCE</scope>
    <source>
        <strain evidence="14">LMG 31809</strain>
    </source>
</reference>
<dbReference type="AlphaFoldDB" id="A0A9X3TYI2"/>
<comment type="subcellular location">
    <subcellularLocation>
        <location evidence="2 11">Cytoplasm</location>
    </subcellularLocation>
</comment>
<dbReference type="PROSITE" id="PS00096">
    <property type="entry name" value="SHMT"/>
    <property type="match status" value="1"/>
</dbReference>
<feature type="domain" description="Serine hydroxymethyltransferase-like" evidence="13">
    <location>
        <begin position="19"/>
        <end position="395"/>
    </location>
</feature>
<dbReference type="PIRSF" id="PIRSF000412">
    <property type="entry name" value="SHMT"/>
    <property type="match status" value="1"/>
</dbReference>
<evidence type="ECO:0000256" key="3">
    <source>
        <dbReference type="ARBA" id="ARBA00006376"/>
    </source>
</evidence>
<dbReference type="InterPro" id="IPR001085">
    <property type="entry name" value="Ser_HO-MeTrfase"/>
</dbReference>
<keyword evidence="5 11" id="KW-0963">Cytoplasm</keyword>
<dbReference type="GO" id="GO:0005829">
    <property type="term" value="C:cytosol"/>
    <property type="evidence" value="ECO:0007669"/>
    <property type="project" value="TreeGrafter"/>
</dbReference>
<keyword evidence="8 11" id="KW-0663">Pyridoxal phosphate</keyword>
<evidence type="ECO:0000313" key="15">
    <source>
        <dbReference type="Proteomes" id="UP001141619"/>
    </source>
</evidence>
<dbReference type="InterPro" id="IPR015424">
    <property type="entry name" value="PyrdxlP-dep_Trfase"/>
</dbReference>
<keyword evidence="7 11" id="KW-0808">Transferase</keyword>
<feature type="binding site" evidence="11">
    <location>
        <position position="255"/>
    </location>
    <ligand>
        <name>(6S)-5,6,7,8-tetrahydrofolate</name>
        <dbReference type="ChEBI" id="CHEBI:57453"/>
    </ligand>
</feature>
<dbReference type="Gene3D" id="3.40.640.10">
    <property type="entry name" value="Type I PLP-dependent aspartate aminotransferase-like (Major domain)"/>
    <property type="match status" value="1"/>
</dbReference>
<name>A0A9X3TYI2_9PROT</name>
<keyword evidence="11" id="KW-0028">Amino-acid biosynthesis</keyword>
<keyword evidence="15" id="KW-1185">Reference proteome</keyword>
<evidence type="ECO:0000256" key="4">
    <source>
        <dbReference type="ARBA" id="ARBA00011738"/>
    </source>
</evidence>
<dbReference type="Pfam" id="PF00464">
    <property type="entry name" value="SHMT"/>
    <property type="match status" value="1"/>
</dbReference>
<proteinExistence type="inferred from homology"/>
<reference evidence="14" key="1">
    <citation type="submission" date="2022-08" db="EMBL/GenBank/DDBJ databases">
        <authorList>
            <person name="Vandamme P."/>
            <person name="Hettiarachchi A."/>
            <person name="Peeters C."/>
            <person name="Cnockaert M."/>
            <person name="Carlier A."/>
        </authorList>
    </citation>
    <scope>NUCLEOTIDE SEQUENCE</scope>
    <source>
        <strain evidence="14">LMG 31809</strain>
    </source>
</reference>
<accession>A0A9X3TYI2</accession>
<dbReference type="InterPro" id="IPR015421">
    <property type="entry name" value="PyrdxlP-dep_Trfase_major"/>
</dbReference>
<feature type="binding site" evidence="11">
    <location>
        <begin position="135"/>
        <end position="137"/>
    </location>
    <ligand>
        <name>(6S)-5,6,7,8-tetrahydrofolate</name>
        <dbReference type="ChEBI" id="CHEBI:57453"/>
    </ligand>
</feature>
<dbReference type="GO" id="GO:0030170">
    <property type="term" value="F:pyridoxal phosphate binding"/>
    <property type="evidence" value="ECO:0007669"/>
    <property type="project" value="UniProtKB-UniRule"/>
</dbReference>
<dbReference type="InterPro" id="IPR039429">
    <property type="entry name" value="SHMT-like_dom"/>
</dbReference>
<comment type="catalytic activity">
    <reaction evidence="11">
        <text>(6R)-5,10-methylene-5,6,7,8-tetrahydrofolate + glycine + H2O = (6S)-5,6,7,8-tetrahydrofolate + L-serine</text>
        <dbReference type="Rhea" id="RHEA:15481"/>
        <dbReference type="ChEBI" id="CHEBI:15377"/>
        <dbReference type="ChEBI" id="CHEBI:15636"/>
        <dbReference type="ChEBI" id="CHEBI:33384"/>
        <dbReference type="ChEBI" id="CHEBI:57305"/>
        <dbReference type="ChEBI" id="CHEBI:57453"/>
        <dbReference type="EC" id="2.1.2.1"/>
    </reaction>
</comment>
<evidence type="ECO:0000256" key="1">
    <source>
        <dbReference type="ARBA" id="ARBA00001933"/>
    </source>
</evidence>
<dbReference type="Proteomes" id="UP001141619">
    <property type="component" value="Unassembled WGS sequence"/>
</dbReference>
<evidence type="ECO:0000256" key="7">
    <source>
        <dbReference type="ARBA" id="ARBA00022679"/>
    </source>
</evidence>
<dbReference type="HAMAP" id="MF_00051">
    <property type="entry name" value="SHMT"/>
    <property type="match status" value="1"/>
</dbReference>
<dbReference type="SUPFAM" id="SSF53383">
    <property type="entry name" value="PLP-dependent transferases"/>
    <property type="match status" value="1"/>
</dbReference>
<evidence type="ECO:0000256" key="5">
    <source>
        <dbReference type="ARBA" id="ARBA00022490"/>
    </source>
</evidence>
<evidence type="ECO:0000256" key="11">
    <source>
        <dbReference type="HAMAP-Rule" id="MF_00051"/>
    </source>
</evidence>
<organism evidence="14 15">
    <name type="scientific">Govanella unica</name>
    <dbReference type="NCBI Taxonomy" id="2975056"/>
    <lineage>
        <taxon>Bacteria</taxon>
        <taxon>Pseudomonadati</taxon>
        <taxon>Pseudomonadota</taxon>
        <taxon>Alphaproteobacteria</taxon>
        <taxon>Emcibacterales</taxon>
        <taxon>Govanellaceae</taxon>
        <taxon>Govanella</taxon>
    </lineage>
</organism>
<comment type="caution">
    <text evidence="11">Lacks conserved residue(s) required for the propagation of feature annotation.</text>
</comment>